<dbReference type="RefSeq" id="WP_154440816.1">
    <property type="nucleotide sequence ID" value="NZ_JAHLPJ010000002.1"/>
</dbReference>
<dbReference type="InterPro" id="IPR041965">
    <property type="entry name" value="TTRAP_sf"/>
</dbReference>
<dbReference type="EMBL" id="VUNQ01000025">
    <property type="protein sequence ID" value="MSU02165.1"/>
    <property type="molecule type" value="Genomic_DNA"/>
</dbReference>
<dbReference type="Gene3D" id="1.10.10.1850">
    <property type="entry name" value="Sporulation protein-like"/>
    <property type="match status" value="1"/>
</dbReference>
<dbReference type="Pfam" id="PF14203">
    <property type="entry name" value="TTRAP"/>
    <property type="match status" value="1"/>
</dbReference>
<accession>A0A6N7Y0B0</accession>
<protein>
    <submittedName>
        <fullName evidence="1">Uncharacterized protein</fullName>
    </submittedName>
</protein>
<name>A0A6N7Y0B0_9FIRM</name>
<reference evidence="1 2" key="1">
    <citation type="submission" date="2019-09" db="EMBL/GenBank/DDBJ databases">
        <title>In-depth cultivation of the pig gut microbiome towards novel bacterial diversity and tailored functional studies.</title>
        <authorList>
            <person name="Wylensek D."/>
            <person name="Hitch T.C.A."/>
            <person name="Clavel T."/>
        </authorList>
    </citation>
    <scope>NUCLEOTIDE SEQUENCE [LARGE SCALE GENOMIC DNA]</scope>
    <source>
        <strain evidence="1 2">WCA3-693-APC-4?</strain>
    </source>
</reference>
<keyword evidence="2" id="KW-1185">Reference proteome</keyword>
<evidence type="ECO:0000313" key="1">
    <source>
        <dbReference type="EMBL" id="MSU02165.1"/>
    </source>
</evidence>
<sequence>MFTVEEITLLDSYRKTSLKETIEEIKSNYKYQDDKEIINLIDGLLLKLKRISENDYENIDFSLSLLDEVDFE</sequence>
<gene>
    <name evidence="1" type="ORF">FYJ83_11850</name>
</gene>
<dbReference type="AlphaFoldDB" id="A0A6N7Y0B0"/>
<dbReference type="InterPro" id="IPR025468">
    <property type="entry name" value="TTRAP"/>
</dbReference>
<proteinExistence type="predicted"/>
<organism evidence="1 2">
    <name type="scientific">Tissierella pigra</name>
    <dbReference type="NCBI Taxonomy" id="2607614"/>
    <lineage>
        <taxon>Bacteria</taxon>
        <taxon>Bacillati</taxon>
        <taxon>Bacillota</taxon>
        <taxon>Tissierellia</taxon>
        <taxon>Tissierellales</taxon>
        <taxon>Tissierellaceae</taxon>
        <taxon>Tissierella</taxon>
    </lineage>
</organism>
<comment type="caution">
    <text evidence="1">The sequence shown here is derived from an EMBL/GenBank/DDBJ whole genome shotgun (WGS) entry which is preliminary data.</text>
</comment>
<dbReference type="Proteomes" id="UP000469523">
    <property type="component" value="Unassembled WGS sequence"/>
</dbReference>
<evidence type="ECO:0000313" key="2">
    <source>
        <dbReference type="Proteomes" id="UP000469523"/>
    </source>
</evidence>